<dbReference type="OrthoDB" id="5734279at2"/>
<dbReference type="RefSeq" id="WP_101518709.1">
    <property type="nucleotide sequence ID" value="NZ_PKUS01000028.1"/>
</dbReference>
<feature type="transmembrane region" description="Helical" evidence="1">
    <location>
        <begin position="155"/>
        <end position="174"/>
    </location>
</feature>
<dbReference type="AlphaFoldDB" id="A0A2N5WZ36"/>
<feature type="transmembrane region" description="Helical" evidence="1">
    <location>
        <begin position="51"/>
        <end position="69"/>
    </location>
</feature>
<gene>
    <name evidence="2" type="ORF">C0039_16435</name>
</gene>
<dbReference type="EMBL" id="PKUS01000028">
    <property type="protein sequence ID" value="PLW67496.1"/>
    <property type="molecule type" value="Genomic_DNA"/>
</dbReference>
<keyword evidence="3" id="KW-1185">Reference proteome</keyword>
<accession>A0A2N5WZ36</accession>
<name>A0A2N5WZ36_9GAMM</name>
<sequence>MRQVPYPGPRTTLVIFSLVFTAMVTAGAVLLSIDDPVYLKLLIEDAGPVQLVGQVAIFIAFGLACLFAITDGQRRVAYTQLSYLLMFYALREADYHYKVSEHAKATQFKRFFSHELIPLSSKLFLATIVILFLVVLYRYLRTQRPVFIAALRDGLPWALCALAWSGVFFLSQAVDQIPVFHNVTGQVFEEIFESSAEVLALLAMILFRAQLRAPAIMPGRQAA</sequence>
<reference evidence="2 3" key="1">
    <citation type="submission" date="2018-01" db="EMBL/GenBank/DDBJ databases">
        <title>The draft genome sequence of Halioglobus lutimaris HF004.</title>
        <authorList>
            <person name="Du Z.-J."/>
            <person name="Shi M.-J."/>
        </authorList>
    </citation>
    <scope>NUCLEOTIDE SEQUENCE [LARGE SCALE GENOMIC DNA]</scope>
    <source>
        <strain evidence="2 3">HF004</strain>
    </source>
</reference>
<protein>
    <submittedName>
        <fullName evidence="2">Uncharacterized protein</fullName>
    </submittedName>
</protein>
<evidence type="ECO:0000313" key="3">
    <source>
        <dbReference type="Proteomes" id="UP000235005"/>
    </source>
</evidence>
<evidence type="ECO:0000313" key="2">
    <source>
        <dbReference type="EMBL" id="PLW67496.1"/>
    </source>
</evidence>
<dbReference type="Proteomes" id="UP000235005">
    <property type="component" value="Unassembled WGS sequence"/>
</dbReference>
<organism evidence="2 3">
    <name type="scientific">Pseudohalioglobus lutimaris</name>
    <dbReference type="NCBI Taxonomy" id="1737061"/>
    <lineage>
        <taxon>Bacteria</taxon>
        <taxon>Pseudomonadati</taxon>
        <taxon>Pseudomonadota</taxon>
        <taxon>Gammaproteobacteria</taxon>
        <taxon>Cellvibrionales</taxon>
        <taxon>Halieaceae</taxon>
        <taxon>Pseudohalioglobus</taxon>
    </lineage>
</organism>
<keyword evidence="1" id="KW-0812">Transmembrane</keyword>
<comment type="caution">
    <text evidence="2">The sequence shown here is derived from an EMBL/GenBank/DDBJ whole genome shotgun (WGS) entry which is preliminary data.</text>
</comment>
<feature type="transmembrane region" description="Helical" evidence="1">
    <location>
        <begin position="123"/>
        <end position="140"/>
    </location>
</feature>
<keyword evidence="1" id="KW-1133">Transmembrane helix</keyword>
<keyword evidence="1" id="KW-0472">Membrane</keyword>
<evidence type="ECO:0000256" key="1">
    <source>
        <dbReference type="SAM" id="Phobius"/>
    </source>
</evidence>
<proteinExistence type="predicted"/>
<feature type="transmembrane region" description="Helical" evidence="1">
    <location>
        <begin position="12"/>
        <end position="31"/>
    </location>
</feature>